<evidence type="ECO:0000256" key="2">
    <source>
        <dbReference type="SAM" id="Phobius"/>
    </source>
</evidence>
<proteinExistence type="predicted"/>
<feature type="transmembrane region" description="Helical" evidence="2">
    <location>
        <begin position="43"/>
        <end position="61"/>
    </location>
</feature>
<reference evidence="3 4" key="1">
    <citation type="submission" date="2020-08" db="EMBL/GenBank/DDBJ databases">
        <title>Genomic Encyclopedia of Type Strains, Phase IV (KMG-IV): sequencing the most valuable type-strain genomes for metagenomic binning, comparative biology and taxonomic classification.</title>
        <authorList>
            <person name="Goeker M."/>
        </authorList>
    </citation>
    <scope>NUCLEOTIDE SEQUENCE [LARGE SCALE GENOMIC DNA]</scope>
    <source>
        <strain evidence="3 4">DSM 12706</strain>
    </source>
</reference>
<organism evidence="3 4">
    <name type="scientific">Rhodopseudomonas rhenobacensis</name>
    <dbReference type="NCBI Taxonomy" id="87461"/>
    <lineage>
        <taxon>Bacteria</taxon>
        <taxon>Pseudomonadati</taxon>
        <taxon>Pseudomonadota</taxon>
        <taxon>Alphaproteobacteria</taxon>
        <taxon>Hyphomicrobiales</taxon>
        <taxon>Nitrobacteraceae</taxon>
        <taxon>Rhodopseudomonas</taxon>
    </lineage>
</organism>
<dbReference type="AlphaFoldDB" id="A0A7W8E0B1"/>
<feature type="region of interest" description="Disordered" evidence="1">
    <location>
        <begin position="63"/>
        <end position="105"/>
    </location>
</feature>
<feature type="compositionally biased region" description="Low complexity" evidence="1">
    <location>
        <begin position="94"/>
        <end position="105"/>
    </location>
</feature>
<name>A0A7W8E0B1_9BRAD</name>
<dbReference type="EMBL" id="JACHIH010000024">
    <property type="protein sequence ID" value="MBB5048710.1"/>
    <property type="molecule type" value="Genomic_DNA"/>
</dbReference>
<accession>A0A7W8E0B1</accession>
<keyword evidence="2" id="KW-0812">Transmembrane</keyword>
<dbReference type="Proteomes" id="UP000542353">
    <property type="component" value="Unassembled WGS sequence"/>
</dbReference>
<feature type="compositionally biased region" description="Low complexity" evidence="1">
    <location>
        <begin position="68"/>
        <end position="86"/>
    </location>
</feature>
<gene>
    <name evidence="3" type="ORF">HNR60_003478</name>
</gene>
<evidence type="ECO:0000256" key="1">
    <source>
        <dbReference type="SAM" id="MobiDB-lite"/>
    </source>
</evidence>
<sequence length="105" mass="10660">MAENTPNDPYRRDPIETERATRLDQELRGTGEPMRSGMSTGKIAAFAAAVVLLVGALYYGMNVSSTNPSTASNSGAGTTTGSSTAPATPPAPAASPSNSTTSPAR</sequence>
<keyword evidence="2" id="KW-0472">Membrane</keyword>
<feature type="region of interest" description="Disordered" evidence="1">
    <location>
        <begin position="1"/>
        <end position="37"/>
    </location>
</feature>
<evidence type="ECO:0000313" key="4">
    <source>
        <dbReference type="Proteomes" id="UP000542353"/>
    </source>
</evidence>
<evidence type="ECO:0000313" key="3">
    <source>
        <dbReference type="EMBL" id="MBB5048710.1"/>
    </source>
</evidence>
<protein>
    <submittedName>
        <fullName evidence="3">Uncharacterized protein</fullName>
    </submittedName>
</protein>
<comment type="caution">
    <text evidence="3">The sequence shown here is derived from an EMBL/GenBank/DDBJ whole genome shotgun (WGS) entry which is preliminary data.</text>
</comment>
<keyword evidence="4" id="KW-1185">Reference proteome</keyword>
<feature type="compositionally biased region" description="Basic and acidic residues" evidence="1">
    <location>
        <begin position="9"/>
        <end position="29"/>
    </location>
</feature>
<dbReference type="RefSeq" id="WP_184259673.1">
    <property type="nucleotide sequence ID" value="NZ_JACHIH010000024.1"/>
</dbReference>
<keyword evidence="2" id="KW-1133">Transmembrane helix</keyword>